<feature type="non-terminal residue" evidence="1">
    <location>
        <position position="1"/>
    </location>
</feature>
<proteinExistence type="predicted"/>
<comment type="caution">
    <text evidence="1">The sequence shown here is derived from an EMBL/GenBank/DDBJ whole genome shotgun (WGS) entry which is preliminary data.</text>
</comment>
<organism evidence="1">
    <name type="scientific">marine sediment metagenome</name>
    <dbReference type="NCBI Taxonomy" id="412755"/>
    <lineage>
        <taxon>unclassified sequences</taxon>
        <taxon>metagenomes</taxon>
        <taxon>ecological metagenomes</taxon>
    </lineage>
</organism>
<dbReference type="AlphaFoldDB" id="A0A0F8YM08"/>
<name>A0A0F8YM08_9ZZZZ</name>
<dbReference type="EMBL" id="LAZR01052697">
    <property type="protein sequence ID" value="KKK82392.1"/>
    <property type="molecule type" value="Genomic_DNA"/>
</dbReference>
<protein>
    <submittedName>
        <fullName evidence="1">Uncharacterized protein</fullName>
    </submittedName>
</protein>
<reference evidence="1" key="1">
    <citation type="journal article" date="2015" name="Nature">
        <title>Complex archaea that bridge the gap between prokaryotes and eukaryotes.</title>
        <authorList>
            <person name="Spang A."/>
            <person name="Saw J.H."/>
            <person name="Jorgensen S.L."/>
            <person name="Zaremba-Niedzwiedzka K."/>
            <person name="Martijn J."/>
            <person name="Lind A.E."/>
            <person name="van Eijk R."/>
            <person name="Schleper C."/>
            <person name="Guy L."/>
            <person name="Ettema T.J."/>
        </authorList>
    </citation>
    <scope>NUCLEOTIDE SEQUENCE</scope>
</reference>
<evidence type="ECO:0000313" key="1">
    <source>
        <dbReference type="EMBL" id="KKK82392.1"/>
    </source>
</evidence>
<sequence length="68" mass="8117">PIFVNRPTRSRRAQPSEQLLEVTSVIQRRNEVFSIFYQGRTVVRFVLFRWRSLRIVNSRLTTVQLQAV</sequence>
<gene>
    <name evidence="1" type="ORF">LCGC14_2803830</name>
</gene>
<accession>A0A0F8YM08</accession>